<dbReference type="EMBL" id="NHYD01002526">
    <property type="protein sequence ID" value="PPQ86273.1"/>
    <property type="molecule type" value="Genomic_DNA"/>
</dbReference>
<keyword evidence="1" id="KW-0677">Repeat</keyword>
<organism evidence="3 4">
    <name type="scientific">Psilocybe cyanescens</name>
    <dbReference type="NCBI Taxonomy" id="93625"/>
    <lineage>
        <taxon>Eukaryota</taxon>
        <taxon>Fungi</taxon>
        <taxon>Dikarya</taxon>
        <taxon>Basidiomycota</taxon>
        <taxon>Agaricomycotina</taxon>
        <taxon>Agaricomycetes</taxon>
        <taxon>Agaricomycetidae</taxon>
        <taxon>Agaricales</taxon>
        <taxon>Agaricineae</taxon>
        <taxon>Strophariaceae</taxon>
        <taxon>Psilocybe</taxon>
    </lineage>
</organism>
<evidence type="ECO:0000256" key="1">
    <source>
        <dbReference type="ARBA" id="ARBA00022737"/>
    </source>
</evidence>
<dbReference type="InterPro" id="IPR056884">
    <property type="entry name" value="NPHP3-like_N"/>
</dbReference>
<reference evidence="3 4" key="1">
    <citation type="journal article" date="2018" name="Evol. Lett.">
        <title>Horizontal gene cluster transfer increased hallucinogenic mushroom diversity.</title>
        <authorList>
            <person name="Reynolds H.T."/>
            <person name="Vijayakumar V."/>
            <person name="Gluck-Thaler E."/>
            <person name="Korotkin H.B."/>
            <person name="Matheny P.B."/>
            <person name="Slot J.C."/>
        </authorList>
    </citation>
    <scope>NUCLEOTIDE SEQUENCE [LARGE SCALE GENOMIC DNA]</scope>
    <source>
        <strain evidence="3 4">2631</strain>
    </source>
</reference>
<evidence type="ECO:0000313" key="4">
    <source>
        <dbReference type="Proteomes" id="UP000283269"/>
    </source>
</evidence>
<feature type="domain" description="Nephrocystin 3-like N-terminal" evidence="2">
    <location>
        <begin position="6"/>
        <end position="134"/>
    </location>
</feature>
<comment type="caution">
    <text evidence="3">The sequence shown here is derived from an EMBL/GenBank/DDBJ whole genome shotgun (WGS) entry which is preliminary data.</text>
</comment>
<evidence type="ECO:0000313" key="3">
    <source>
        <dbReference type="EMBL" id="PPQ86273.1"/>
    </source>
</evidence>
<dbReference type="AlphaFoldDB" id="A0A409X658"/>
<dbReference type="PANTHER" id="PTHR10039">
    <property type="entry name" value="AMELOGENIN"/>
    <property type="match status" value="1"/>
</dbReference>
<dbReference type="PANTHER" id="PTHR10039:SF14">
    <property type="entry name" value="NACHT DOMAIN-CONTAINING PROTEIN"/>
    <property type="match status" value="1"/>
</dbReference>
<keyword evidence="4" id="KW-1185">Reference proteome</keyword>
<proteinExistence type="predicted"/>
<dbReference type="Proteomes" id="UP000283269">
    <property type="component" value="Unassembled WGS sequence"/>
</dbReference>
<protein>
    <recommendedName>
        <fullName evidence="2">Nephrocystin 3-like N-terminal domain-containing protein</fullName>
    </recommendedName>
</protein>
<evidence type="ECO:0000259" key="2">
    <source>
        <dbReference type="Pfam" id="PF24883"/>
    </source>
</evidence>
<gene>
    <name evidence="3" type="ORF">CVT25_005515</name>
</gene>
<dbReference type="Pfam" id="PF24883">
    <property type="entry name" value="NPHP3_N"/>
    <property type="match status" value="1"/>
</dbReference>
<name>A0A409X658_PSICY</name>
<accession>A0A409X658</accession>
<sequence>FADAAIAQTIAEILDSEHFLLASFFFPRNDPQRGTARLLVATLAYQLAVRLPHVFREKVGLAFENDPLILTRSLEAQFKALLLHSGFLTNNHIVVIIDGLDECDDSKVYTRIVDLSFSLVRSRGIPLKILIAGRSEIEVASSFDLKSLSLLARIDLDKGYQSEEDIRHFLADKFNEIKNQHPLRAYIPESWPTSDALDTLVERSSGSHTSTVVKYITSSRHQPTHRLEIVLGIRPPKAGDSPFADLDALYRHILMGAEDVELVLKIIDFVLFCPRIFYGDISVDFVETFFSLPAGDVQFLMQNLGSLISLGDGITPYEKCPVPCIFILHASLKDYLVDQSRLKNLFLDPPKMHTHYAELCLDHIATGTTFLVPV</sequence>
<dbReference type="OrthoDB" id="4760524at2759"/>
<dbReference type="STRING" id="93625.A0A409X658"/>
<feature type="non-terminal residue" evidence="3">
    <location>
        <position position="1"/>
    </location>
</feature>
<dbReference type="InParanoid" id="A0A409X658"/>